<protein>
    <submittedName>
        <fullName evidence="1">HAD family hydrolase</fullName>
    </submittedName>
</protein>
<dbReference type="GO" id="GO:0016787">
    <property type="term" value="F:hydrolase activity"/>
    <property type="evidence" value="ECO:0007669"/>
    <property type="project" value="UniProtKB-KW"/>
</dbReference>
<reference evidence="1 2" key="1">
    <citation type="submission" date="2023-02" db="EMBL/GenBank/DDBJ databases">
        <title>Genome sequence of Novosphingobium humi KACC 19094.</title>
        <authorList>
            <person name="Kim S."/>
            <person name="Heo J."/>
            <person name="Kwon S.-W."/>
        </authorList>
    </citation>
    <scope>NUCLEOTIDE SEQUENCE [LARGE SCALE GENOMIC DNA]</scope>
    <source>
        <strain evidence="1 2">KACC 19094</strain>
    </source>
</reference>
<dbReference type="EMBL" id="CP117417">
    <property type="protein sequence ID" value="WCT76901.1"/>
    <property type="molecule type" value="Genomic_DNA"/>
</dbReference>
<organism evidence="1 2">
    <name type="scientific">Novosphingobium humi</name>
    <dbReference type="NCBI Taxonomy" id="2282397"/>
    <lineage>
        <taxon>Bacteria</taxon>
        <taxon>Pseudomonadati</taxon>
        <taxon>Pseudomonadota</taxon>
        <taxon>Alphaproteobacteria</taxon>
        <taxon>Sphingomonadales</taxon>
        <taxon>Sphingomonadaceae</taxon>
        <taxon>Novosphingobium</taxon>
    </lineage>
</organism>
<dbReference type="InterPro" id="IPR023214">
    <property type="entry name" value="HAD_sf"/>
</dbReference>
<evidence type="ECO:0000313" key="2">
    <source>
        <dbReference type="Proteomes" id="UP001218231"/>
    </source>
</evidence>
<keyword evidence="2" id="KW-1185">Reference proteome</keyword>
<evidence type="ECO:0000313" key="1">
    <source>
        <dbReference type="EMBL" id="WCT76901.1"/>
    </source>
</evidence>
<dbReference type="Pfam" id="PF00702">
    <property type="entry name" value="Hydrolase"/>
    <property type="match status" value="1"/>
</dbReference>
<sequence>MSAPLDHATLASDRVIPARSEVLPHELPDVLEDFPQARVLSLDCFDTLIWRDTYRPIDVFEVLPGIAGSQRARAEEAARRAAHLMVRGEDVTIAEIYDKLMPGAAPEAREAAIRAELDAEATHCYAFTPTVELIRRARARGMQVVIVSDTYLSEEMLRELIARAGGEELSAMIDRVFVSSHWRLPKARGLYRHVLPELGVDAGAVLHIGDNLNADVRGVTPFGVQAVHLKQFHAEIERQLRLEACLDPLLSEGKGTLAAPQPHRAALAQWTPQLTDTAQHFGYAVLGPVFAGYDRWLDEQADALQNQRGGTVHRLFLMRDGHLPMQVHRERGGVHGHAVEISRFTATGAIFTNDAAIDAYVEDQLGTDPAVIARQLLAPPAEVKKLAAIPDKTKGTQALYALLDRREIRRFIHKAARRMADRIITHIRHAADPRPGDTLMLVDLGYNGSVQNRIDALLAEAMGVHVAGRYLLLREVEASGLDKAGYFDARHYDHDALNAMANNVAVFEQFCTNTAGSVIDYTERGAPIRRANDIKQAQSAIREAAQQGCLHFTRTQPAASQRASRDPAMEAEHWRRANAATLTRLMFLPMPYELGVFESFEHDVNLGTDETVALFHKGHAQKGLRQQGLFYLKGARRMFLPAELSEEGMATRLAYLATSRFGMMLNVSDFVAEGGFLVPTIYSNGQEVVETRFNALPTHNGYHSLCIPIGDCRFTAAIQFGALFDWVEIYSITALPQAEHLNNKHDTASREIAMSPLLEGIEARSGNLWQCTSPHGFALINPPPRRDDTPMMLLVVFRPVTWKEGVEA</sequence>
<accession>A0ABY7TWB7</accession>
<dbReference type="Proteomes" id="UP001218231">
    <property type="component" value="Chromosome"/>
</dbReference>
<keyword evidence="1" id="KW-0378">Hydrolase</keyword>
<dbReference type="Gene3D" id="1.10.150.400">
    <property type="match status" value="1"/>
</dbReference>
<dbReference type="SUPFAM" id="SSF56784">
    <property type="entry name" value="HAD-like"/>
    <property type="match status" value="1"/>
</dbReference>
<proteinExistence type="predicted"/>
<gene>
    <name evidence="1" type="ORF">PQ457_13355</name>
</gene>
<dbReference type="RefSeq" id="WP_273617300.1">
    <property type="nucleotide sequence ID" value="NZ_CP117417.1"/>
</dbReference>
<name>A0ABY7TWB7_9SPHN</name>
<dbReference type="InterPro" id="IPR036412">
    <property type="entry name" value="HAD-like_sf"/>
</dbReference>
<dbReference type="Gene3D" id="3.40.50.1000">
    <property type="entry name" value="HAD superfamily/HAD-like"/>
    <property type="match status" value="1"/>
</dbReference>